<evidence type="ECO:0000313" key="3">
    <source>
        <dbReference type="Proteomes" id="UP000012174"/>
    </source>
</evidence>
<protein>
    <submittedName>
        <fullName evidence="2">Uncharacterized protein</fullName>
    </submittedName>
</protein>
<dbReference type="HOGENOM" id="CLU_1468157_0_0_1"/>
<feature type="compositionally biased region" description="Low complexity" evidence="1">
    <location>
        <begin position="129"/>
        <end position="155"/>
    </location>
</feature>
<feature type="region of interest" description="Disordered" evidence="1">
    <location>
        <begin position="126"/>
        <end position="155"/>
    </location>
</feature>
<dbReference type="OrthoDB" id="4772700at2759"/>
<reference evidence="3" key="1">
    <citation type="journal article" date="2013" name="Genome Announc.">
        <title>Draft genome sequence of the grapevine dieback fungus Eutypa lata UCR-EL1.</title>
        <authorList>
            <person name="Blanco-Ulate B."/>
            <person name="Rolshausen P.E."/>
            <person name="Cantu D."/>
        </authorList>
    </citation>
    <scope>NUCLEOTIDE SEQUENCE [LARGE SCALE GENOMIC DNA]</scope>
    <source>
        <strain evidence="3">UCR-EL1</strain>
    </source>
</reference>
<organism evidence="2 3">
    <name type="scientific">Eutypa lata (strain UCR-EL1)</name>
    <name type="common">Grapevine dieback disease fungus</name>
    <name type="synonym">Eutypa armeniacae</name>
    <dbReference type="NCBI Taxonomy" id="1287681"/>
    <lineage>
        <taxon>Eukaryota</taxon>
        <taxon>Fungi</taxon>
        <taxon>Dikarya</taxon>
        <taxon>Ascomycota</taxon>
        <taxon>Pezizomycotina</taxon>
        <taxon>Sordariomycetes</taxon>
        <taxon>Xylariomycetidae</taxon>
        <taxon>Xylariales</taxon>
        <taxon>Diatrypaceae</taxon>
        <taxon>Eutypa</taxon>
    </lineage>
</organism>
<name>M7TIZ4_EUTLA</name>
<dbReference type="Proteomes" id="UP000012174">
    <property type="component" value="Unassembled WGS sequence"/>
</dbReference>
<accession>M7TIZ4</accession>
<gene>
    <name evidence="2" type="ORF">UCREL1_6324</name>
</gene>
<proteinExistence type="predicted"/>
<evidence type="ECO:0000313" key="2">
    <source>
        <dbReference type="EMBL" id="EMR66685.1"/>
    </source>
</evidence>
<dbReference type="EMBL" id="KB706604">
    <property type="protein sequence ID" value="EMR66685.1"/>
    <property type="molecule type" value="Genomic_DNA"/>
</dbReference>
<dbReference type="KEGG" id="ela:UCREL1_6324"/>
<keyword evidence="3" id="KW-1185">Reference proteome</keyword>
<evidence type="ECO:0000256" key="1">
    <source>
        <dbReference type="SAM" id="MobiDB-lite"/>
    </source>
</evidence>
<sequence length="184" mass="19908">MASLPDAISPVSIIAPPPSPEPSAVSHLDLMLSLRRFRSSQLHQLIDCIRRSDESIDATAFVLIDDMLPMRKGYPPFPVERIKRFGTADLRELALSLCLASPGAKAVALAEIERINAAFPGWFSPRNKGPGSPTATTSSSSSSDATGGSSSNNNKKLTLHKLKEHLRAFLDLMEYANDGNIHRG</sequence>
<dbReference type="AlphaFoldDB" id="M7TIZ4"/>